<gene>
    <name evidence="1" type="ORF">DCF17_11340</name>
</gene>
<dbReference type="AlphaFoldDB" id="A0A2W4W749"/>
<dbReference type="EMBL" id="QBMN01000069">
    <property type="protein sequence ID" value="PZO40973.1"/>
    <property type="molecule type" value="Genomic_DNA"/>
</dbReference>
<organism evidence="1 2">
    <name type="scientific">Shackletoniella antarctica</name>
    <dbReference type="NCBI Taxonomy" id="268115"/>
    <lineage>
        <taxon>Bacteria</taxon>
        <taxon>Bacillati</taxon>
        <taxon>Cyanobacteriota</taxon>
        <taxon>Cyanophyceae</taxon>
        <taxon>Oculatellales</taxon>
        <taxon>Oculatellaceae</taxon>
        <taxon>Shackletoniella</taxon>
    </lineage>
</organism>
<evidence type="ECO:0000313" key="2">
    <source>
        <dbReference type="Proteomes" id="UP000249081"/>
    </source>
</evidence>
<comment type="caution">
    <text evidence="1">The sequence shown here is derived from an EMBL/GenBank/DDBJ whole genome shotgun (WGS) entry which is preliminary data.</text>
</comment>
<accession>A0A2W4W749</accession>
<dbReference type="Proteomes" id="UP000249081">
    <property type="component" value="Unassembled WGS sequence"/>
</dbReference>
<reference evidence="2" key="1">
    <citation type="submission" date="2018-04" db="EMBL/GenBank/DDBJ databases">
        <authorList>
            <person name="Cornet L."/>
        </authorList>
    </citation>
    <scope>NUCLEOTIDE SEQUENCE [LARGE SCALE GENOMIC DNA]</scope>
</reference>
<feature type="non-terminal residue" evidence="1">
    <location>
        <position position="68"/>
    </location>
</feature>
<sequence length="68" mass="7362">MMSTLWSSELWAQRALVLVLSAGLDRLVGDPWSWPHPVQAIGRVISWGSNGIQQLKLPPGGERGLGAI</sequence>
<protein>
    <submittedName>
        <fullName evidence="1">Cobalamin biosynthesis protein</fullName>
    </submittedName>
</protein>
<evidence type="ECO:0000313" key="1">
    <source>
        <dbReference type="EMBL" id="PZO40973.1"/>
    </source>
</evidence>
<name>A0A2W4W749_9CYAN</name>
<proteinExistence type="predicted"/>
<reference evidence="1 2" key="2">
    <citation type="submission" date="2018-06" db="EMBL/GenBank/DDBJ databases">
        <title>Metagenomic assembly of (sub)arctic Cyanobacteria and their associated microbiome from non-axenic cultures.</title>
        <authorList>
            <person name="Baurain D."/>
        </authorList>
    </citation>
    <scope>NUCLEOTIDE SEQUENCE [LARGE SCALE GENOMIC DNA]</scope>
    <source>
        <strain evidence="1">ULC041bin1</strain>
    </source>
</reference>